<dbReference type="PANTHER" id="PTHR35863">
    <property type="entry name" value="COBALT-PRECORRIN-5B C(1)-METHYLTRANSFERASE"/>
    <property type="match status" value="1"/>
</dbReference>
<keyword evidence="1 5" id="KW-0169">Cobalamin biosynthesis</keyword>
<dbReference type="EMBL" id="LT605205">
    <property type="protein sequence ID" value="SCD20534.1"/>
    <property type="molecule type" value="Genomic_DNA"/>
</dbReference>
<dbReference type="UniPathway" id="UPA00148">
    <property type="reaction ID" value="UER00227"/>
</dbReference>
<dbReference type="RefSeq" id="WP_076930545.1">
    <property type="nucleotide sequence ID" value="NZ_LT605205.1"/>
</dbReference>
<dbReference type="Pfam" id="PF02571">
    <property type="entry name" value="CbiJ"/>
    <property type="match status" value="1"/>
</dbReference>
<dbReference type="GO" id="GO:0032259">
    <property type="term" value="P:methylation"/>
    <property type="evidence" value="ECO:0007669"/>
    <property type="project" value="UniProtKB-KW"/>
</dbReference>
<dbReference type="Pfam" id="PF01888">
    <property type="entry name" value="CbiD"/>
    <property type="match status" value="1"/>
</dbReference>
<dbReference type="GO" id="GO:0043780">
    <property type="term" value="F:cobalt-precorrin-5B C1-methyltransferase activity"/>
    <property type="evidence" value="ECO:0007669"/>
    <property type="project" value="RHEA"/>
</dbReference>
<dbReference type="HAMAP" id="MF_00787">
    <property type="entry name" value="CbiD"/>
    <property type="match status" value="1"/>
</dbReference>
<organism evidence="6 7">
    <name type="scientific">Proteiniphilum saccharofermentans</name>
    <dbReference type="NCBI Taxonomy" id="1642647"/>
    <lineage>
        <taxon>Bacteria</taxon>
        <taxon>Pseudomonadati</taxon>
        <taxon>Bacteroidota</taxon>
        <taxon>Bacteroidia</taxon>
        <taxon>Bacteroidales</taxon>
        <taxon>Dysgonomonadaceae</taxon>
        <taxon>Proteiniphilum</taxon>
    </lineage>
</organism>
<comment type="similarity">
    <text evidence="5">Belongs to the CbiD family.</text>
</comment>
<dbReference type="STRING" id="1642647.PSM36_1715"/>
<reference evidence="7" key="1">
    <citation type="submission" date="2016-08" db="EMBL/GenBank/DDBJ databases">
        <authorList>
            <person name="Wibberg D."/>
        </authorList>
    </citation>
    <scope>NUCLEOTIDE SEQUENCE [LARGE SCALE GENOMIC DNA]</scope>
</reference>
<protein>
    <recommendedName>
        <fullName evidence="5">Cobalt-precorrin-5B C(1)-methyltransferase</fullName>
        <ecNumber evidence="5">2.1.1.195</ecNumber>
    </recommendedName>
    <alternativeName>
        <fullName evidence="5">Cobalt-precorrin-6A synthase</fullName>
    </alternativeName>
</protein>
<evidence type="ECO:0000256" key="1">
    <source>
        <dbReference type="ARBA" id="ARBA00022573"/>
    </source>
</evidence>
<gene>
    <name evidence="5" type="primary">cbiD</name>
    <name evidence="6" type="ORF">PSM36_1715</name>
</gene>
<dbReference type="EC" id="2.1.1.195" evidence="5"/>
<keyword evidence="4 5" id="KW-0949">S-adenosyl-L-methionine</keyword>
<comment type="pathway">
    <text evidence="5">Cofactor biosynthesis; adenosylcobalamin biosynthesis; cob(II)yrinate a,c-diamide from sirohydrochlorin (anaerobic route): step 6/10.</text>
</comment>
<dbReference type="GO" id="GO:0019251">
    <property type="term" value="P:anaerobic cobalamin biosynthetic process"/>
    <property type="evidence" value="ECO:0007669"/>
    <property type="project" value="UniProtKB-UniRule"/>
</dbReference>
<dbReference type="InterPro" id="IPR036074">
    <property type="entry name" value="CbiD_sf"/>
</dbReference>
<name>A0A1R3TAA9_9BACT</name>
<dbReference type="KEGG" id="psac:PSM36_1715"/>
<evidence type="ECO:0000256" key="2">
    <source>
        <dbReference type="ARBA" id="ARBA00022603"/>
    </source>
</evidence>
<dbReference type="NCBIfam" id="TIGR00312">
    <property type="entry name" value="cbiD"/>
    <property type="match status" value="1"/>
</dbReference>
<evidence type="ECO:0000256" key="5">
    <source>
        <dbReference type="HAMAP-Rule" id="MF_00787"/>
    </source>
</evidence>
<evidence type="ECO:0000313" key="7">
    <source>
        <dbReference type="Proteomes" id="UP000187464"/>
    </source>
</evidence>
<keyword evidence="2 5" id="KW-0489">Methyltransferase</keyword>
<comment type="function">
    <text evidence="5">Catalyzes the methylation of C-1 in cobalt-precorrin-5B to form cobalt-precorrin-6A.</text>
</comment>
<dbReference type="PROSITE" id="PS51014">
    <property type="entry name" value="COBK_CBIJ"/>
    <property type="match status" value="1"/>
</dbReference>
<dbReference type="InterPro" id="IPR003723">
    <property type="entry name" value="Precorrin-6x_reduct"/>
</dbReference>
<proteinExistence type="inferred from homology"/>
<accession>A0A1R3TAA9</accession>
<dbReference type="AlphaFoldDB" id="A0A1R3TAA9"/>
<dbReference type="Proteomes" id="UP000187464">
    <property type="component" value="Chromosome I"/>
</dbReference>
<sequence length="616" mass="67710">MVNADIKQPTQATILIIGGTTEGRIAVKICDEAGKSYFYSTKNASQQIDCVYGKRISGGLDEVSMPGFCLRHNIRLIVDAAHPFAENVHKNIGITAQKLQIPVIRFERNFPPSNPQLHWFDDYHSAIRFLEEKNIHNLLALTGVNTILKLKPYWLNHRCIFRIMKRNESLAVVEKNGFPHEDILFYEDERDETALFQRLSPGAIITKESGESGGFTGKIDTALALGIPVLVIRRPPLPYFAHATIYGKHGLRKQIETLSPGFFDLKTGYTSGSCATAAVKAALTALLSGIPVEDITISLPNDEPVTIDIVRTVFEPNGSVTCTVLKDAGDDPDITNRAEICANIAINSTHSGIRFLQGIGVGKVTLPGLGLEIGGPAINATPRKMIERETQETLEKLSDDLHTGIDITISVPHGEEIAKRTFNPKLGIVGGISIIGTSGIVKPYSNEAFIHSIRREAQVAKALGVKYLIINSGAKSERYLKSLYPDALPQAFVQYGNFIGETLQIAAEENFEEVTLGIMIGKAVKLAEGLLDTHSKRSVMNRRFIQSVAREASCTGITIEKIAGITLARELWQIIPVSERVFFQALLHHCRKVCEPLLPSAKLTILLMDEEGCVWK</sequence>
<keyword evidence="7" id="KW-1185">Reference proteome</keyword>
<comment type="catalytic activity">
    <reaction evidence="5">
        <text>Co-precorrin-5B + S-adenosyl-L-methionine = Co-precorrin-6A + S-adenosyl-L-homocysteine</text>
        <dbReference type="Rhea" id="RHEA:26285"/>
        <dbReference type="ChEBI" id="CHEBI:57856"/>
        <dbReference type="ChEBI" id="CHEBI:59789"/>
        <dbReference type="ChEBI" id="CHEBI:60063"/>
        <dbReference type="ChEBI" id="CHEBI:60064"/>
        <dbReference type="EC" id="2.1.1.195"/>
    </reaction>
</comment>
<dbReference type="Gene3D" id="3.30.2110.10">
    <property type="entry name" value="CbiD-like"/>
    <property type="match status" value="1"/>
</dbReference>
<dbReference type="PANTHER" id="PTHR35863:SF1">
    <property type="entry name" value="COBALT-PRECORRIN-5B C(1)-METHYLTRANSFERASE"/>
    <property type="match status" value="1"/>
</dbReference>
<dbReference type="GO" id="GO:0016994">
    <property type="term" value="F:precorrin-6A reductase activity"/>
    <property type="evidence" value="ECO:0007669"/>
    <property type="project" value="InterPro"/>
</dbReference>
<evidence type="ECO:0000256" key="4">
    <source>
        <dbReference type="ARBA" id="ARBA00022691"/>
    </source>
</evidence>
<keyword evidence="3 5" id="KW-0808">Transferase</keyword>
<evidence type="ECO:0000313" key="6">
    <source>
        <dbReference type="EMBL" id="SCD20534.1"/>
    </source>
</evidence>
<evidence type="ECO:0000256" key="3">
    <source>
        <dbReference type="ARBA" id="ARBA00022679"/>
    </source>
</evidence>
<dbReference type="SUPFAM" id="SSF111342">
    <property type="entry name" value="CbiD-like"/>
    <property type="match status" value="1"/>
</dbReference>
<dbReference type="InterPro" id="IPR002748">
    <property type="entry name" value="CbiD"/>
</dbReference>